<dbReference type="Proteomes" id="UP001597063">
    <property type="component" value="Unassembled WGS sequence"/>
</dbReference>
<evidence type="ECO:0000256" key="2">
    <source>
        <dbReference type="SAM" id="MobiDB-lite"/>
    </source>
</evidence>
<feature type="domain" description="ARB-07466-like C-terminal" evidence="3">
    <location>
        <begin position="232"/>
        <end position="339"/>
    </location>
</feature>
<gene>
    <name evidence="4" type="ORF">ACFQZM_33285</name>
</gene>
<dbReference type="EMBL" id="JBHTGP010000017">
    <property type="protein sequence ID" value="MFD0689400.1"/>
    <property type="molecule type" value="Genomic_DNA"/>
</dbReference>
<evidence type="ECO:0000256" key="1">
    <source>
        <dbReference type="SAM" id="Coils"/>
    </source>
</evidence>
<accession>A0ABW2XXW9</accession>
<sequence length="347" mass="36879">MAALDPLGRTAPASARPSGGRRTMRRLAALALVAGVSAVLPPVTGSAAGVPSAPAEKKDLKKEYAKLKKRADALSKEYRGELVSLEEAKKAAERAGADAERAGRDYETARAGVARLASTTYMTGRLDTIPMITAAEPGTAVRDAAVIEHISRNNGRRVQNLQALTNQAAQSRQAAQAKLDAVRKEIEDLEGQRTRVRKLLAKYKPEATRTKAPAGGGRPDGASGAKSPIVGNSMTARMRTALLAIDGRFGPFPTIGCSRPGDPQDHGSGRACDFMESTGGKMPSASAQAHGDQVAQYVISNASRLGIKYVIWKQRIYDMRGSGGWRAMEDRGSITANHFDHVHVSVL</sequence>
<organism evidence="4 5">
    <name type="scientific">Actinomadura fibrosa</name>
    <dbReference type="NCBI Taxonomy" id="111802"/>
    <lineage>
        <taxon>Bacteria</taxon>
        <taxon>Bacillati</taxon>
        <taxon>Actinomycetota</taxon>
        <taxon>Actinomycetes</taxon>
        <taxon>Streptosporangiales</taxon>
        <taxon>Thermomonosporaceae</taxon>
        <taxon>Actinomadura</taxon>
    </lineage>
</organism>
<dbReference type="Pfam" id="PF26571">
    <property type="entry name" value="VldE"/>
    <property type="match status" value="1"/>
</dbReference>
<evidence type="ECO:0000259" key="3">
    <source>
        <dbReference type="Pfam" id="PF26571"/>
    </source>
</evidence>
<dbReference type="InterPro" id="IPR058593">
    <property type="entry name" value="ARB_07466-like_C"/>
</dbReference>
<feature type="coiled-coil region" evidence="1">
    <location>
        <begin position="172"/>
        <end position="199"/>
    </location>
</feature>
<feature type="region of interest" description="Disordered" evidence="2">
    <location>
        <begin position="205"/>
        <end position="230"/>
    </location>
</feature>
<evidence type="ECO:0000313" key="4">
    <source>
        <dbReference type="EMBL" id="MFD0689400.1"/>
    </source>
</evidence>
<name>A0ABW2XXW9_9ACTN</name>
<evidence type="ECO:0000313" key="5">
    <source>
        <dbReference type="Proteomes" id="UP001597063"/>
    </source>
</evidence>
<keyword evidence="1" id="KW-0175">Coiled coil</keyword>
<feature type="coiled-coil region" evidence="1">
    <location>
        <begin position="57"/>
        <end position="105"/>
    </location>
</feature>
<comment type="caution">
    <text evidence="4">The sequence shown here is derived from an EMBL/GenBank/DDBJ whole genome shotgun (WGS) entry which is preliminary data.</text>
</comment>
<feature type="region of interest" description="Disordered" evidence="2">
    <location>
        <begin position="1"/>
        <end position="22"/>
    </location>
</feature>
<protein>
    <recommendedName>
        <fullName evidence="3">ARB-07466-like C-terminal domain-containing protein</fullName>
    </recommendedName>
</protein>
<dbReference type="RefSeq" id="WP_242619775.1">
    <property type="nucleotide sequence ID" value="NZ_CAACUY010000296.1"/>
</dbReference>
<proteinExistence type="predicted"/>
<reference evidence="5" key="1">
    <citation type="journal article" date="2019" name="Int. J. Syst. Evol. Microbiol.">
        <title>The Global Catalogue of Microorganisms (GCM) 10K type strain sequencing project: providing services to taxonomists for standard genome sequencing and annotation.</title>
        <authorList>
            <consortium name="The Broad Institute Genomics Platform"/>
            <consortium name="The Broad Institute Genome Sequencing Center for Infectious Disease"/>
            <person name="Wu L."/>
            <person name="Ma J."/>
        </authorList>
    </citation>
    <scope>NUCLEOTIDE SEQUENCE [LARGE SCALE GENOMIC DNA]</scope>
    <source>
        <strain evidence="5">JCM 9371</strain>
    </source>
</reference>
<keyword evidence="5" id="KW-1185">Reference proteome</keyword>